<dbReference type="eggNOG" id="COG0028">
    <property type="taxonomic scope" value="Bacteria"/>
</dbReference>
<dbReference type="GO" id="GO:0009099">
    <property type="term" value="P:L-valine biosynthetic process"/>
    <property type="evidence" value="ECO:0007669"/>
    <property type="project" value="TreeGrafter"/>
</dbReference>
<evidence type="ECO:0000256" key="2">
    <source>
        <dbReference type="ARBA" id="ARBA00001964"/>
    </source>
</evidence>
<dbReference type="CDD" id="cd02004">
    <property type="entry name" value="TPP_BZL_OCoD_HPCL"/>
    <property type="match status" value="1"/>
</dbReference>
<evidence type="ECO:0000259" key="8">
    <source>
        <dbReference type="Pfam" id="PF02775"/>
    </source>
</evidence>
<evidence type="ECO:0000259" key="7">
    <source>
        <dbReference type="Pfam" id="PF00205"/>
    </source>
</evidence>
<evidence type="ECO:0000313" key="10">
    <source>
        <dbReference type="EMBL" id="ABW67130.1"/>
    </source>
</evidence>
<dbReference type="SUPFAM" id="SSF52518">
    <property type="entry name" value="Thiamin diphosphate-binding fold (THDP-binding)"/>
    <property type="match status" value="2"/>
</dbReference>
<accession>A8ZYM5</accession>
<dbReference type="InterPro" id="IPR011766">
    <property type="entry name" value="TPP_enzyme_TPP-bd"/>
</dbReference>
<dbReference type="FunFam" id="3.40.50.970:FF:000007">
    <property type="entry name" value="Acetolactate synthase"/>
    <property type="match status" value="1"/>
</dbReference>
<dbReference type="HOGENOM" id="CLU_013748_3_3_7"/>
<dbReference type="GO" id="GO:0009097">
    <property type="term" value="P:isoleucine biosynthetic process"/>
    <property type="evidence" value="ECO:0007669"/>
    <property type="project" value="TreeGrafter"/>
</dbReference>
<dbReference type="PANTHER" id="PTHR18968:SF166">
    <property type="entry name" value="2-HYDROXYACYL-COA LYASE 2"/>
    <property type="match status" value="1"/>
</dbReference>
<dbReference type="EMBL" id="CP000859">
    <property type="protein sequence ID" value="ABW67130.1"/>
    <property type="molecule type" value="Genomic_DNA"/>
</dbReference>
<evidence type="ECO:0000256" key="5">
    <source>
        <dbReference type="ARBA" id="ARBA00023052"/>
    </source>
</evidence>
<dbReference type="RefSeq" id="WP_012174747.1">
    <property type="nucleotide sequence ID" value="NC_009943.1"/>
</dbReference>
<dbReference type="Pfam" id="PF00205">
    <property type="entry name" value="TPP_enzyme_M"/>
    <property type="match status" value="1"/>
</dbReference>
<evidence type="ECO:0000256" key="1">
    <source>
        <dbReference type="ARBA" id="ARBA00001946"/>
    </source>
</evidence>
<dbReference type="AlphaFoldDB" id="A8ZYM5"/>
<evidence type="ECO:0000256" key="3">
    <source>
        <dbReference type="ARBA" id="ARBA00007812"/>
    </source>
</evidence>
<sequence>MSKKITGGHLAAKYMKQMEQVDTIFTISGGHIENLLDGLSEYGIRTIDVRHEQAAAMMAHAWSVYRNEPGVCLVTAGPGFTNAITGIANAHLENVPLVVLCGRHPIRDDLKGALQEMNQIDMVKPVTKWCATCYDAARIPEYLSIAFRQATMGRPGPVFLELPPDILFAEIDESLASMPVRRRHKTRVSPAPDELEAAARIINGAQKPMFLGGTGIGMSDCGVVLEQFLEKTGLPFALVNYGRGVLPDTHSQSVNPGGFTGLTAGLPMCDVIVAAGIRFNWVLQSGSLFPDAKVIRIDIDPAELDRNRAADVGLAGDAGRVLEQLLPLVEQRSHEKWLETFKKAYTAFMTTELEMRSTPSDPIHPSRLVERIYSAFGEDAYYVADGGDTTYYGMSGFSSRHRAGVLTPAGGLLGCLGTGIPFALAAKLAHPDKPVIVLNGDGSFGFNSMEFDTAVRHNIPIICVVNNDCAWGMIKHSQEISLGPDRCTCADLGLRHYEKMVEGLGGYGELVTKDEEIVPAIKRAVDSGKPACINVLTDPTVTSPATILFYQSFSGLA</sequence>
<organism evidence="10 11">
    <name type="scientific">Desulfosudis oleivorans (strain DSM 6200 / JCM 39069 / Hxd3)</name>
    <name type="common">Desulfococcus oleovorans</name>
    <dbReference type="NCBI Taxonomy" id="96561"/>
    <lineage>
        <taxon>Bacteria</taxon>
        <taxon>Pseudomonadati</taxon>
        <taxon>Thermodesulfobacteriota</taxon>
        <taxon>Desulfobacteria</taxon>
        <taxon>Desulfobacterales</taxon>
        <taxon>Desulfosudaceae</taxon>
        <taxon>Desulfosudis</taxon>
    </lineage>
</organism>
<dbReference type="SUPFAM" id="SSF52467">
    <property type="entry name" value="DHS-like NAD/FAD-binding domain"/>
    <property type="match status" value="1"/>
</dbReference>
<keyword evidence="5 6" id="KW-0786">Thiamine pyrophosphate</keyword>
<dbReference type="InterPro" id="IPR045229">
    <property type="entry name" value="TPP_enz"/>
</dbReference>
<evidence type="ECO:0000256" key="6">
    <source>
        <dbReference type="RuleBase" id="RU362132"/>
    </source>
</evidence>
<dbReference type="Pfam" id="PF02775">
    <property type="entry name" value="TPP_enzyme_C"/>
    <property type="match status" value="1"/>
</dbReference>
<comment type="cofactor">
    <cofactor evidence="1">
        <name>Mg(2+)</name>
        <dbReference type="ChEBI" id="CHEBI:18420"/>
    </cofactor>
</comment>
<dbReference type="KEGG" id="dol:Dole_1326"/>
<evidence type="ECO:0000259" key="9">
    <source>
        <dbReference type="Pfam" id="PF02776"/>
    </source>
</evidence>
<dbReference type="GO" id="GO:0003984">
    <property type="term" value="F:acetolactate synthase activity"/>
    <property type="evidence" value="ECO:0007669"/>
    <property type="project" value="TreeGrafter"/>
</dbReference>
<feature type="domain" description="Thiamine pyrophosphate enzyme central" evidence="7">
    <location>
        <begin position="195"/>
        <end position="325"/>
    </location>
</feature>
<dbReference type="InterPro" id="IPR012000">
    <property type="entry name" value="Thiamin_PyroP_enz_cen_dom"/>
</dbReference>
<dbReference type="GO" id="GO:0000287">
    <property type="term" value="F:magnesium ion binding"/>
    <property type="evidence" value="ECO:0007669"/>
    <property type="project" value="InterPro"/>
</dbReference>
<dbReference type="Gene3D" id="3.40.50.970">
    <property type="match status" value="2"/>
</dbReference>
<dbReference type="InterPro" id="IPR012001">
    <property type="entry name" value="Thiamin_PyroP_enz_TPP-bd_dom"/>
</dbReference>
<gene>
    <name evidence="10" type="ordered locus">Dole_1326</name>
</gene>
<protein>
    <submittedName>
        <fullName evidence="10">Thiamine pyrophosphate protein TPP binding domain protein</fullName>
    </submittedName>
</protein>
<feature type="domain" description="Thiamine pyrophosphate enzyme N-terminal TPP-binding" evidence="9">
    <location>
        <begin position="6"/>
        <end position="122"/>
    </location>
</feature>
<dbReference type="GO" id="GO:0005948">
    <property type="term" value="C:acetolactate synthase complex"/>
    <property type="evidence" value="ECO:0007669"/>
    <property type="project" value="TreeGrafter"/>
</dbReference>
<dbReference type="OrthoDB" id="2254214at2"/>
<comment type="similarity">
    <text evidence="3 6">Belongs to the TPP enzyme family.</text>
</comment>
<comment type="cofactor">
    <cofactor evidence="2">
        <name>thiamine diphosphate</name>
        <dbReference type="ChEBI" id="CHEBI:58937"/>
    </cofactor>
</comment>
<name>A8ZYM5_DESOH</name>
<dbReference type="InterPro" id="IPR029061">
    <property type="entry name" value="THDP-binding"/>
</dbReference>
<dbReference type="Proteomes" id="UP000008561">
    <property type="component" value="Chromosome"/>
</dbReference>
<dbReference type="Gene3D" id="3.40.50.1220">
    <property type="entry name" value="TPP-binding domain"/>
    <property type="match status" value="1"/>
</dbReference>
<dbReference type="InterPro" id="IPR029035">
    <property type="entry name" value="DHS-like_NAD/FAD-binding_dom"/>
</dbReference>
<keyword evidence="4" id="KW-0479">Metal-binding</keyword>
<dbReference type="PROSITE" id="PS00187">
    <property type="entry name" value="TPP_ENZYMES"/>
    <property type="match status" value="1"/>
</dbReference>
<dbReference type="InterPro" id="IPR000399">
    <property type="entry name" value="TPP-bd_CS"/>
</dbReference>
<proteinExistence type="inferred from homology"/>
<dbReference type="GO" id="GO:0030976">
    <property type="term" value="F:thiamine pyrophosphate binding"/>
    <property type="evidence" value="ECO:0007669"/>
    <property type="project" value="InterPro"/>
</dbReference>
<dbReference type="Pfam" id="PF02776">
    <property type="entry name" value="TPP_enzyme_N"/>
    <property type="match status" value="1"/>
</dbReference>
<dbReference type="CDD" id="cd07035">
    <property type="entry name" value="TPP_PYR_POX_like"/>
    <property type="match status" value="1"/>
</dbReference>
<reference evidence="10 11" key="1">
    <citation type="submission" date="2007-10" db="EMBL/GenBank/DDBJ databases">
        <title>Complete sequence of Desulfococcus oleovorans Hxd3.</title>
        <authorList>
            <consortium name="US DOE Joint Genome Institute"/>
            <person name="Copeland A."/>
            <person name="Lucas S."/>
            <person name="Lapidus A."/>
            <person name="Barry K."/>
            <person name="Glavina del Rio T."/>
            <person name="Dalin E."/>
            <person name="Tice H."/>
            <person name="Pitluck S."/>
            <person name="Kiss H."/>
            <person name="Brettin T."/>
            <person name="Bruce D."/>
            <person name="Detter J.C."/>
            <person name="Han C."/>
            <person name="Schmutz J."/>
            <person name="Larimer F."/>
            <person name="Land M."/>
            <person name="Hauser L."/>
            <person name="Kyrpides N."/>
            <person name="Kim E."/>
            <person name="Wawrik B."/>
            <person name="Richardson P."/>
        </authorList>
    </citation>
    <scope>NUCLEOTIDE SEQUENCE [LARGE SCALE GENOMIC DNA]</scope>
    <source>
        <strain evidence="11">DSM 6200 / JCM 39069 / Hxd3</strain>
    </source>
</reference>
<feature type="domain" description="Thiamine pyrophosphate enzyme TPP-binding" evidence="8">
    <location>
        <begin position="388"/>
        <end position="535"/>
    </location>
</feature>
<dbReference type="STRING" id="96561.Dole_1326"/>
<evidence type="ECO:0000256" key="4">
    <source>
        <dbReference type="ARBA" id="ARBA00022723"/>
    </source>
</evidence>
<evidence type="ECO:0000313" key="11">
    <source>
        <dbReference type="Proteomes" id="UP000008561"/>
    </source>
</evidence>
<keyword evidence="11" id="KW-1185">Reference proteome</keyword>
<dbReference type="GO" id="GO:0050660">
    <property type="term" value="F:flavin adenine dinucleotide binding"/>
    <property type="evidence" value="ECO:0007669"/>
    <property type="project" value="TreeGrafter"/>
</dbReference>
<dbReference type="PANTHER" id="PTHR18968">
    <property type="entry name" value="THIAMINE PYROPHOSPHATE ENZYMES"/>
    <property type="match status" value="1"/>
</dbReference>